<reference evidence="2 3" key="1">
    <citation type="journal article" date="2009" name="Stand. Genomic Sci.">
        <title>Complete genome sequence of Sanguibacter keddieii type strain (ST-74).</title>
        <authorList>
            <person name="Ivanova N."/>
            <person name="Sikorski J."/>
            <person name="Sims D."/>
            <person name="Brettin T."/>
            <person name="Detter J.C."/>
            <person name="Han C."/>
            <person name="Lapidus A."/>
            <person name="Copeland A."/>
            <person name="Glavina Del Rio T."/>
            <person name="Nolan M."/>
            <person name="Chen F."/>
            <person name="Lucas S."/>
            <person name="Tice H."/>
            <person name="Cheng J.F."/>
            <person name="Bruce D."/>
            <person name="Goodwin L."/>
            <person name="Pitluck S."/>
            <person name="Pati A."/>
            <person name="Mavromatis K."/>
            <person name="Chen A."/>
            <person name="Palaniappan K."/>
            <person name="D'haeseleer P."/>
            <person name="Chain P."/>
            <person name="Bristow J."/>
            <person name="Eisen J.A."/>
            <person name="Markowitz V."/>
            <person name="Hugenholtz P."/>
            <person name="Goker M."/>
            <person name="Pukall R."/>
            <person name="Klenk H.P."/>
            <person name="Kyrpides N.C."/>
        </authorList>
    </citation>
    <scope>NUCLEOTIDE SEQUENCE [LARGE SCALE GENOMIC DNA]</scope>
    <source>
        <strain evidence="3">ATCC 51767 / DSM 10542 / NCFB 3025 / ST-74</strain>
    </source>
</reference>
<protein>
    <submittedName>
        <fullName evidence="2">Uncharacterized conserved protein</fullName>
    </submittedName>
</protein>
<dbReference type="InterPro" id="IPR009351">
    <property type="entry name" value="AlkZ-like"/>
</dbReference>
<accession>D1BCP1</accession>
<gene>
    <name evidence="2" type="ordered locus">Sked_09390</name>
</gene>
<dbReference type="AlphaFoldDB" id="D1BCP1"/>
<evidence type="ECO:0000256" key="1">
    <source>
        <dbReference type="SAM" id="MobiDB-lite"/>
    </source>
</evidence>
<dbReference type="RefSeq" id="WP_012865958.1">
    <property type="nucleotide sequence ID" value="NC_013521.1"/>
</dbReference>
<dbReference type="Proteomes" id="UP000000322">
    <property type="component" value="Chromosome"/>
</dbReference>
<dbReference type="Pfam" id="PF06224">
    <property type="entry name" value="AlkZ-like"/>
    <property type="match status" value="1"/>
</dbReference>
<dbReference type="PANTHER" id="PTHR30528:SF0">
    <property type="entry name" value="CYTOPLASMIC PROTEIN"/>
    <property type="match status" value="1"/>
</dbReference>
<dbReference type="HOGENOM" id="CLU_043035_1_0_11"/>
<keyword evidence="3" id="KW-1185">Reference proteome</keyword>
<dbReference type="eggNOG" id="COG3214">
    <property type="taxonomic scope" value="Bacteria"/>
</dbReference>
<dbReference type="KEGG" id="ske:Sked_09390"/>
<name>D1BCP1_SANKS</name>
<sequence>MTSPAPRATRRMTLSAARRTALAAQGLAGPRPAGPVTAARYRSTVARLGLLQIDSVNVLARAHLVPVFSRLGPYDTTLLDRASGRAPRRLVEYWAHEASFVPPATYRLLEWRRRRYRDQAWGSISATEATHSAEVQAVREIVAAYGPLTATEVEVHLGSASERPADGWGWRWSVTKRALELLFFTGEITSAGRTASFERRYDLVERVLPPDVLAAPTPTDAECVRGLVEIGARAHGVGTLRCFADYFRLRGPAPRAVLAELVDDGVLEPVTVAGWDRATYVHADAKTPRRAVAQTLLSPFDPLVFERQRLAELFGTHYRIEIYVPADKRVHGYYVLPFLEGESVTARVDLKADRRAGVLRVLSAHRDPGATDQTAAALAQELVVMARWLGLEHVEVERSGDLAPQVAAALVDDRPLSARDGSVLSPGGGSARSPDDLSTLSPRDGGEQE</sequence>
<dbReference type="STRING" id="446469.Sked_09390"/>
<dbReference type="OrthoDB" id="9787207at2"/>
<proteinExistence type="predicted"/>
<evidence type="ECO:0000313" key="2">
    <source>
        <dbReference type="EMBL" id="ACZ20889.1"/>
    </source>
</evidence>
<feature type="region of interest" description="Disordered" evidence="1">
    <location>
        <begin position="417"/>
        <end position="449"/>
    </location>
</feature>
<evidence type="ECO:0000313" key="3">
    <source>
        <dbReference type="Proteomes" id="UP000000322"/>
    </source>
</evidence>
<dbReference type="EMBL" id="CP001819">
    <property type="protein sequence ID" value="ACZ20889.1"/>
    <property type="molecule type" value="Genomic_DNA"/>
</dbReference>
<organism evidence="2 3">
    <name type="scientific">Sanguibacter keddieii (strain ATCC 51767 / DSM 10542 / NCFB 3025 / ST-74)</name>
    <dbReference type="NCBI Taxonomy" id="446469"/>
    <lineage>
        <taxon>Bacteria</taxon>
        <taxon>Bacillati</taxon>
        <taxon>Actinomycetota</taxon>
        <taxon>Actinomycetes</taxon>
        <taxon>Micrococcales</taxon>
        <taxon>Sanguibacteraceae</taxon>
        <taxon>Sanguibacter</taxon>
    </lineage>
</organism>
<dbReference type="PANTHER" id="PTHR30528">
    <property type="entry name" value="CYTOPLASMIC PROTEIN"/>
    <property type="match status" value="1"/>
</dbReference>